<dbReference type="GO" id="GO:0000978">
    <property type="term" value="F:RNA polymerase II cis-regulatory region sequence-specific DNA binding"/>
    <property type="evidence" value="ECO:0007669"/>
    <property type="project" value="TreeGrafter"/>
</dbReference>
<dbReference type="EMBL" id="CP093344">
    <property type="protein sequence ID" value="WOG89221.1"/>
    <property type="molecule type" value="Genomic_DNA"/>
</dbReference>
<keyword evidence="6" id="KW-1185">Reference proteome</keyword>
<feature type="domain" description="Transcription factor CBF/NF-Y/archaeal histone" evidence="4">
    <location>
        <begin position="17"/>
        <end position="79"/>
    </location>
</feature>
<evidence type="ECO:0000256" key="3">
    <source>
        <dbReference type="SAM" id="MobiDB-lite"/>
    </source>
</evidence>
<dbReference type="InterPro" id="IPR050568">
    <property type="entry name" value="Transcr_DNA_Rep_Reg"/>
</dbReference>
<evidence type="ECO:0000256" key="1">
    <source>
        <dbReference type="ARBA" id="ARBA00004123"/>
    </source>
</evidence>
<accession>A0AAF1AR22</accession>
<dbReference type="Gene3D" id="1.10.20.10">
    <property type="entry name" value="Histone, subunit A"/>
    <property type="match status" value="1"/>
</dbReference>
<dbReference type="GO" id="GO:0005634">
    <property type="term" value="C:nucleus"/>
    <property type="evidence" value="ECO:0007669"/>
    <property type="project" value="UniProtKB-SubCell"/>
</dbReference>
<dbReference type="GO" id="GO:0046982">
    <property type="term" value="F:protein heterodimerization activity"/>
    <property type="evidence" value="ECO:0007669"/>
    <property type="project" value="InterPro"/>
</dbReference>
<dbReference type="InterPro" id="IPR003958">
    <property type="entry name" value="CBFA_NFYB_domain"/>
</dbReference>
<sequence length="124" mass="13754">MQQIMGATEAEVRKPAIPLARIKKIMRADADVKMISAEVPLIFSKACEFFVQELTIKSWPRAEYHGRRTLRKEDIAEALGSEPMCYEFLFDSVGIPREGGDENEMNDGDGGLGDEMDVDDGAAN</sequence>
<evidence type="ECO:0000313" key="6">
    <source>
        <dbReference type="Proteomes" id="UP000077755"/>
    </source>
</evidence>
<dbReference type="CDD" id="cd22908">
    <property type="entry name" value="HFD_NFYC-like"/>
    <property type="match status" value="1"/>
</dbReference>
<dbReference type="AlphaFoldDB" id="A0AAF1AR22"/>
<protein>
    <recommendedName>
        <fullName evidence="4">Transcription factor CBF/NF-Y/archaeal histone domain-containing protein</fullName>
    </recommendedName>
</protein>
<feature type="region of interest" description="Disordered" evidence="3">
    <location>
        <begin position="96"/>
        <end position="124"/>
    </location>
</feature>
<gene>
    <name evidence="5" type="ORF">DCAR_0208458</name>
</gene>
<dbReference type="PANTHER" id="PTHR10252">
    <property type="entry name" value="HISTONE-LIKE TRANSCRIPTION FACTOR CCAAT-RELATED"/>
    <property type="match status" value="1"/>
</dbReference>
<reference evidence="5" key="2">
    <citation type="submission" date="2022-03" db="EMBL/GenBank/DDBJ databases">
        <title>Draft title - Genomic analysis of global carrot germplasm unveils the trajectory of domestication and the origin of high carotenoid orange carrot.</title>
        <authorList>
            <person name="Iorizzo M."/>
            <person name="Ellison S."/>
            <person name="Senalik D."/>
            <person name="Macko-Podgorni A."/>
            <person name="Grzebelus D."/>
            <person name="Bostan H."/>
            <person name="Rolling W."/>
            <person name="Curaba J."/>
            <person name="Simon P."/>
        </authorList>
    </citation>
    <scope>NUCLEOTIDE SEQUENCE</scope>
    <source>
        <tissue evidence="5">Leaf</tissue>
    </source>
</reference>
<evidence type="ECO:0000259" key="4">
    <source>
        <dbReference type="Pfam" id="PF00808"/>
    </source>
</evidence>
<evidence type="ECO:0000256" key="2">
    <source>
        <dbReference type="ARBA" id="ARBA00023242"/>
    </source>
</evidence>
<reference evidence="5" key="1">
    <citation type="journal article" date="2016" name="Nat. Genet.">
        <title>A high-quality carrot genome assembly provides new insights into carotenoid accumulation and asterid genome evolution.</title>
        <authorList>
            <person name="Iorizzo M."/>
            <person name="Ellison S."/>
            <person name="Senalik D."/>
            <person name="Zeng P."/>
            <person name="Satapoomin P."/>
            <person name="Huang J."/>
            <person name="Bowman M."/>
            <person name="Iovene M."/>
            <person name="Sanseverino W."/>
            <person name="Cavagnaro P."/>
            <person name="Yildiz M."/>
            <person name="Macko-Podgorni A."/>
            <person name="Moranska E."/>
            <person name="Grzebelus E."/>
            <person name="Grzebelus D."/>
            <person name="Ashrafi H."/>
            <person name="Zheng Z."/>
            <person name="Cheng S."/>
            <person name="Spooner D."/>
            <person name="Van Deynze A."/>
            <person name="Simon P."/>
        </authorList>
    </citation>
    <scope>NUCLEOTIDE SEQUENCE</scope>
    <source>
        <tissue evidence="5">Leaf</tissue>
    </source>
</reference>
<keyword evidence="2" id="KW-0539">Nucleus</keyword>
<name>A0AAF1AR22_DAUCS</name>
<dbReference type="GO" id="GO:0000981">
    <property type="term" value="F:DNA-binding transcription factor activity, RNA polymerase II-specific"/>
    <property type="evidence" value="ECO:0007669"/>
    <property type="project" value="TreeGrafter"/>
</dbReference>
<feature type="compositionally biased region" description="Acidic residues" evidence="3">
    <location>
        <begin position="101"/>
        <end position="124"/>
    </location>
</feature>
<dbReference type="Proteomes" id="UP000077755">
    <property type="component" value="Chromosome 2"/>
</dbReference>
<dbReference type="SUPFAM" id="SSF47113">
    <property type="entry name" value="Histone-fold"/>
    <property type="match status" value="1"/>
</dbReference>
<organism evidence="5 6">
    <name type="scientific">Daucus carota subsp. sativus</name>
    <name type="common">Carrot</name>
    <dbReference type="NCBI Taxonomy" id="79200"/>
    <lineage>
        <taxon>Eukaryota</taxon>
        <taxon>Viridiplantae</taxon>
        <taxon>Streptophyta</taxon>
        <taxon>Embryophyta</taxon>
        <taxon>Tracheophyta</taxon>
        <taxon>Spermatophyta</taxon>
        <taxon>Magnoliopsida</taxon>
        <taxon>eudicotyledons</taxon>
        <taxon>Gunneridae</taxon>
        <taxon>Pentapetalae</taxon>
        <taxon>asterids</taxon>
        <taxon>campanulids</taxon>
        <taxon>Apiales</taxon>
        <taxon>Apiaceae</taxon>
        <taxon>Apioideae</taxon>
        <taxon>Scandiceae</taxon>
        <taxon>Daucinae</taxon>
        <taxon>Daucus</taxon>
        <taxon>Daucus sect. Daucus</taxon>
    </lineage>
</organism>
<proteinExistence type="predicted"/>
<dbReference type="Pfam" id="PF00808">
    <property type="entry name" value="CBFD_NFYB_HMF"/>
    <property type="match status" value="1"/>
</dbReference>
<comment type="subcellular location">
    <subcellularLocation>
        <location evidence="1">Nucleus</location>
    </subcellularLocation>
</comment>
<dbReference type="InterPro" id="IPR009072">
    <property type="entry name" value="Histone-fold"/>
</dbReference>
<evidence type="ECO:0000313" key="5">
    <source>
        <dbReference type="EMBL" id="WOG89221.1"/>
    </source>
</evidence>
<dbReference type="PANTHER" id="PTHR10252:SF39">
    <property type="entry name" value="NUCLEAR TRANSCRIPTION FACTOR Y SUBUNIT C-6"/>
    <property type="match status" value="1"/>
</dbReference>